<dbReference type="AlphaFoldDB" id="A0A1H2WW60"/>
<dbReference type="PANTHER" id="PTHR36057">
    <property type="match status" value="1"/>
</dbReference>
<dbReference type="Pfam" id="PF06764">
    <property type="entry name" value="DUF1223"/>
    <property type="match status" value="1"/>
</dbReference>
<sequence>MISSLINRVTRLGRRPAPRARPGPTRLPRRAAAATAVALGLAAVPAGAEPPAPLTVVELFTSQGCSSCPPADAFLAELAARPDILALSLHVDYWDYLGWQDVYAMPAFTRRQVAYGEAAGARSVYTPQMVVQGRARLVGSHRDEAIAAIRAIADEPRAAAITLTLHEDALEVRVTPLADPAPAGVLWFVPFHSPEPLLIDRGENAGQEIAYRNVARSWMKLGKWDGRDEAVFSAPVPSDSPGHDASGAGVAVILQESGIGPVIAAARLEY</sequence>
<evidence type="ECO:0000256" key="1">
    <source>
        <dbReference type="SAM" id="SignalP"/>
    </source>
</evidence>
<reference evidence="2 3" key="1">
    <citation type="submission" date="2016-10" db="EMBL/GenBank/DDBJ databases">
        <authorList>
            <person name="de Groot N.N."/>
        </authorList>
    </citation>
    <scope>NUCLEOTIDE SEQUENCE [LARGE SCALE GENOMIC DNA]</scope>
    <source>
        <strain evidence="2 3">DSM 17890</strain>
    </source>
</reference>
<evidence type="ECO:0000313" key="3">
    <source>
        <dbReference type="Proteomes" id="UP000199118"/>
    </source>
</evidence>
<evidence type="ECO:0000313" key="2">
    <source>
        <dbReference type="EMBL" id="SDW84746.1"/>
    </source>
</evidence>
<organism evidence="2 3">
    <name type="scientific">Albimonas donghaensis</name>
    <dbReference type="NCBI Taxonomy" id="356660"/>
    <lineage>
        <taxon>Bacteria</taxon>
        <taxon>Pseudomonadati</taxon>
        <taxon>Pseudomonadota</taxon>
        <taxon>Alphaproteobacteria</taxon>
        <taxon>Rhodobacterales</taxon>
        <taxon>Paracoccaceae</taxon>
        <taxon>Albimonas</taxon>
    </lineage>
</organism>
<dbReference type="PANTHER" id="PTHR36057:SF1">
    <property type="entry name" value="LIPOPROTEIN LIPID ATTACHMENT SITE-LIKE PROTEIN, PUTATIVE (DUF1223)-RELATED"/>
    <property type="match status" value="1"/>
</dbReference>
<evidence type="ECO:0008006" key="4">
    <source>
        <dbReference type="Google" id="ProtNLM"/>
    </source>
</evidence>
<dbReference type="EMBL" id="FNMZ01000002">
    <property type="protein sequence ID" value="SDW84746.1"/>
    <property type="molecule type" value="Genomic_DNA"/>
</dbReference>
<proteinExistence type="predicted"/>
<dbReference type="Proteomes" id="UP000199118">
    <property type="component" value="Unassembled WGS sequence"/>
</dbReference>
<feature type="chain" id="PRO_5011490402" description="DUF1223 domain-containing protein" evidence="1">
    <location>
        <begin position="49"/>
        <end position="270"/>
    </location>
</feature>
<dbReference type="STRING" id="356660.SAMN05444336_102516"/>
<feature type="signal peptide" evidence="1">
    <location>
        <begin position="1"/>
        <end position="48"/>
    </location>
</feature>
<protein>
    <recommendedName>
        <fullName evidence="4">DUF1223 domain-containing protein</fullName>
    </recommendedName>
</protein>
<keyword evidence="1" id="KW-0732">Signal</keyword>
<accession>A0A1H2WW60</accession>
<name>A0A1H2WW60_9RHOB</name>
<keyword evidence="3" id="KW-1185">Reference proteome</keyword>
<dbReference type="InterPro" id="IPR036249">
    <property type="entry name" value="Thioredoxin-like_sf"/>
</dbReference>
<dbReference type="InterPro" id="IPR010634">
    <property type="entry name" value="DUF1223"/>
</dbReference>
<dbReference type="SUPFAM" id="SSF52833">
    <property type="entry name" value="Thioredoxin-like"/>
    <property type="match status" value="1"/>
</dbReference>
<gene>
    <name evidence="2" type="ORF">SAMN05444336_102516</name>
</gene>